<dbReference type="Pfam" id="PF13186">
    <property type="entry name" value="SPASM"/>
    <property type="match status" value="1"/>
</dbReference>
<evidence type="ECO:0000313" key="8">
    <source>
        <dbReference type="EMBL" id="GAG53927.1"/>
    </source>
</evidence>
<dbReference type="InterPro" id="IPR050377">
    <property type="entry name" value="Radical_SAM_PqqE_MftC-like"/>
</dbReference>
<keyword evidence="3" id="KW-0949">S-adenosyl-L-methionine</keyword>
<dbReference type="PANTHER" id="PTHR11228">
    <property type="entry name" value="RADICAL SAM DOMAIN PROTEIN"/>
    <property type="match status" value="1"/>
</dbReference>
<keyword evidence="6" id="KW-0411">Iron-sulfur</keyword>
<dbReference type="GO" id="GO:0046872">
    <property type="term" value="F:metal ion binding"/>
    <property type="evidence" value="ECO:0007669"/>
    <property type="project" value="UniProtKB-KW"/>
</dbReference>
<comment type="caution">
    <text evidence="8">The sequence shown here is derived from an EMBL/GenBank/DDBJ whole genome shotgun (WGS) entry which is preliminary data.</text>
</comment>
<dbReference type="EMBL" id="BART01007077">
    <property type="protein sequence ID" value="GAG53927.1"/>
    <property type="molecule type" value="Genomic_DNA"/>
</dbReference>
<dbReference type="Gene3D" id="3.20.20.70">
    <property type="entry name" value="Aldolase class I"/>
    <property type="match status" value="1"/>
</dbReference>
<evidence type="ECO:0000256" key="2">
    <source>
        <dbReference type="ARBA" id="ARBA00022485"/>
    </source>
</evidence>
<dbReference type="CDD" id="cd01335">
    <property type="entry name" value="Radical_SAM"/>
    <property type="match status" value="1"/>
</dbReference>
<dbReference type="InterPro" id="IPR023885">
    <property type="entry name" value="4Fe4S-binding_SPASM_dom"/>
</dbReference>
<keyword evidence="2" id="KW-0004">4Fe-4S</keyword>
<evidence type="ECO:0000259" key="7">
    <source>
        <dbReference type="PROSITE" id="PS51918"/>
    </source>
</evidence>
<evidence type="ECO:0000256" key="6">
    <source>
        <dbReference type="ARBA" id="ARBA00023014"/>
    </source>
</evidence>
<dbReference type="AlphaFoldDB" id="X0Z699"/>
<protein>
    <recommendedName>
        <fullName evidence="7">Radical SAM core domain-containing protein</fullName>
    </recommendedName>
</protein>
<dbReference type="SFLD" id="SFLDG01067">
    <property type="entry name" value="SPASM/twitch_domain_containing"/>
    <property type="match status" value="1"/>
</dbReference>
<dbReference type="GO" id="GO:0003824">
    <property type="term" value="F:catalytic activity"/>
    <property type="evidence" value="ECO:0007669"/>
    <property type="project" value="InterPro"/>
</dbReference>
<dbReference type="SUPFAM" id="SSF102114">
    <property type="entry name" value="Radical SAM enzymes"/>
    <property type="match status" value="1"/>
</dbReference>
<dbReference type="InterPro" id="IPR034391">
    <property type="entry name" value="AdoMet-like_SPASM_containing"/>
</dbReference>
<dbReference type="InterPro" id="IPR007197">
    <property type="entry name" value="rSAM"/>
</dbReference>
<proteinExistence type="predicted"/>
<evidence type="ECO:0000256" key="5">
    <source>
        <dbReference type="ARBA" id="ARBA00023004"/>
    </source>
</evidence>
<feature type="domain" description="Radical SAM core" evidence="7">
    <location>
        <begin position="26"/>
        <end position="254"/>
    </location>
</feature>
<sequence length="310" mass="36410">QPSVYFKSYLYYRWKWENYPKIGFIERVPIHLDIELTTRCNYDCIMCPRTYLNLENIDLPFETVMEVIDEFMDKGGSSIKFVYLGEATLYKYLVDVILYAKQRGIIETILATNGSLLTEELSANLIKAGLDWLTFSIDSCKPEIYKQIRVNGNLNIVVKNVKNFYRIRKELNSKKPKIVIQCIRMDLNKDEIDSGEYKRFWEDYTDNISIRISKLEAYDNTEILPEAPDFFCVSPFIRLTVRADGKIVLCCGERRDNKILGDIKENTIEEIWLGKEFNKIRDILKEGKVHLIKQCQTCAMLLNYHKGRDR</sequence>
<feature type="non-terminal residue" evidence="8">
    <location>
        <position position="1"/>
    </location>
</feature>
<accession>X0Z699</accession>
<dbReference type="GO" id="GO:0051536">
    <property type="term" value="F:iron-sulfur cluster binding"/>
    <property type="evidence" value="ECO:0007669"/>
    <property type="project" value="UniProtKB-KW"/>
</dbReference>
<dbReference type="CDD" id="cd21109">
    <property type="entry name" value="SPASM"/>
    <property type="match status" value="1"/>
</dbReference>
<evidence type="ECO:0000256" key="1">
    <source>
        <dbReference type="ARBA" id="ARBA00001966"/>
    </source>
</evidence>
<name>X0Z699_9ZZZZ</name>
<dbReference type="InterPro" id="IPR058240">
    <property type="entry name" value="rSAM_sf"/>
</dbReference>
<evidence type="ECO:0000256" key="3">
    <source>
        <dbReference type="ARBA" id="ARBA00022691"/>
    </source>
</evidence>
<dbReference type="PROSITE" id="PS51918">
    <property type="entry name" value="RADICAL_SAM"/>
    <property type="match status" value="1"/>
</dbReference>
<dbReference type="PANTHER" id="PTHR11228:SF7">
    <property type="entry name" value="PQQA PEPTIDE CYCLASE"/>
    <property type="match status" value="1"/>
</dbReference>
<dbReference type="SFLD" id="SFLDS00029">
    <property type="entry name" value="Radical_SAM"/>
    <property type="match status" value="1"/>
</dbReference>
<organism evidence="8">
    <name type="scientific">marine sediment metagenome</name>
    <dbReference type="NCBI Taxonomy" id="412755"/>
    <lineage>
        <taxon>unclassified sequences</taxon>
        <taxon>metagenomes</taxon>
        <taxon>ecological metagenomes</taxon>
    </lineage>
</organism>
<keyword evidence="5" id="KW-0408">Iron</keyword>
<keyword evidence="4" id="KW-0479">Metal-binding</keyword>
<comment type="cofactor">
    <cofactor evidence="1">
        <name>[4Fe-4S] cluster</name>
        <dbReference type="ChEBI" id="CHEBI:49883"/>
    </cofactor>
</comment>
<dbReference type="Pfam" id="PF04055">
    <property type="entry name" value="Radical_SAM"/>
    <property type="match status" value="1"/>
</dbReference>
<dbReference type="SFLD" id="SFLDG01387">
    <property type="entry name" value="BtrN-like_SPASM_domain_contain"/>
    <property type="match status" value="1"/>
</dbReference>
<evidence type="ECO:0000256" key="4">
    <source>
        <dbReference type="ARBA" id="ARBA00022723"/>
    </source>
</evidence>
<dbReference type="InterPro" id="IPR013785">
    <property type="entry name" value="Aldolase_TIM"/>
</dbReference>
<gene>
    <name evidence="8" type="ORF">S01H4_16152</name>
</gene>
<reference evidence="8" key="1">
    <citation type="journal article" date="2014" name="Front. Microbiol.">
        <title>High frequency of phylogenetically diverse reductive dehalogenase-homologous genes in deep subseafloor sedimentary metagenomes.</title>
        <authorList>
            <person name="Kawai M."/>
            <person name="Futagami T."/>
            <person name="Toyoda A."/>
            <person name="Takaki Y."/>
            <person name="Nishi S."/>
            <person name="Hori S."/>
            <person name="Arai W."/>
            <person name="Tsubouchi T."/>
            <person name="Morono Y."/>
            <person name="Uchiyama I."/>
            <person name="Ito T."/>
            <person name="Fujiyama A."/>
            <person name="Inagaki F."/>
            <person name="Takami H."/>
        </authorList>
    </citation>
    <scope>NUCLEOTIDE SEQUENCE</scope>
    <source>
        <strain evidence="8">Expedition CK06-06</strain>
    </source>
</reference>